<accession>A0A2J6SUD9</accession>
<gene>
    <name evidence="1" type="ORF">K444DRAFT_128816</name>
</gene>
<dbReference type="RefSeq" id="XP_024731296.1">
    <property type="nucleotide sequence ID" value="XM_024870436.1"/>
</dbReference>
<dbReference type="GeneID" id="36578518"/>
<dbReference type="EMBL" id="KZ613865">
    <property type="protein sequence ID" value="PMD54392.1"/>
    <property type="molecule type" value="Genomic_DNA"/>
</dbReference>
<proteinExistence type="predicted"/>
<name>A0A2J6SUD9_9HELO</name>
<dbReference type="Proteomes" id="UP000235371">
    <property type="component" value="Unassembled WGS sequence"/>
</dbReference>
<protein>
    <submittedName>
        <fullName evidence="1">Uncharacterized protein</fullName>
    </submittedName>
</protein>
<dbReference type="InParanoid" id="A0A2J6SUD9"/>
<evidence type="ECO:0000313" key="2">
    <source>
        <dbReference type="Proteomes" id="UP000235371"/>
    </source>
</evidence>
<dbReference type="AlphaFoldDB" id="A0A2J6SUD9"/>
<reference evidence="1 2" key="1">
    <citation type="submission" date="2016-04" db="EMBL/GenBank/DDBJ databases">
        <title>A degradative enzymes factory behind the ericoid mycorrhizal symbiosis.</title>
        <authorList>
            <consortium name="DOE Joint Genome Institute"/>
            <person name="Martino E."/>
            <person name="Morin E."/>
            <person name="Grelet G."/>
            <person name="Kuo A."/>
            <person name="Kohler A."/>
            <person name="Daghino S."/>
            <person name="Barry K."/>
            <person name="Choi C."/>
            <person name="Cichocki N."/>
            <person name="Clum A."/>
            <person name="Copeland A."/>
            <person name="Hainaut M."/>
            <person name="Haridas S."/>
            <person name="Labutti K."/>
            <person name="Lindquist E."/>
            <person name="Lipzen A."/>
            <person name="Khouja H.-R."/>
            <person name="Murat C."/>
            <person name="Ohm R."/>
            <person name="Olson A."/>
            <person name="Spatafora J."/>
            <person name="Veneault-Fourrey C."/>
            <person name="Henrissat B."/>
            <person name="Grigoriev I."/>
            <person name="Martin F."/>
            <person name="Perotto S."/>
        </authorList>
    </citation>
    <scope>NUCLEOTIDE SEQUENCE [LARGE SCALE GENOMIC DNA]</scope>
    <source>
        <strain evidence="1 2">E</strain>
    </source>
</reference>
<evidence type="ECO:0000313" key="1">
    <source>
        <dbReference type="EMBL" id="PMD54392.1"/>
    </source>
</evidence>
<sequence>MVLLRIEITTPFLHPTTFCILSLIGAALSLPVLSSTPAVPIPYPTLSFQPALPSSPPNSSFIEAPTVPPSSPSIPAALSPQSGLPITLTSTYAPVLFGGCTSTPDVCGPHMKINNDHIALSTTFSLHIDSVFAGIFNLLSHSLKWGLNPMVG</sequence>
<keyword evidence="2" id="KW-1185">Reference proteome</keyword>
<organism evidence="1 2">
    <name type="scientific">Hyaloscypha bicolor E</name>
    <dbReference type="NCBI Taxonomy" id="1095630"/>
    <lineage>
        <taxon>Eukaryota</taxon>
        <taxon>Fungi</taxon>
        <taxon>Dikarya</taxon>
        <taxon>Ascomycota</taxon>
        <taxon>Pezizomycotina</taxon>
        <taxon>Leotiomycetes</taxon>
        <taxon>Helotiales</taxon>
        <taxon>Hyaloscyphaceae</taxon>
        <taxon>Hyaloscypha</taxon>
        <taxon>Hyaloscypha bicolor</taxon>
    </lineage>
</organism>